<feature type="domain" description="Rhamnogalacturonase A/B/Epimerase-like pectate lyase" evidence="1">
    <location>
        <begin position="31"/>
        <end position="86"/>
    </location>
</feature>
<feature type="domain" description="Right handed beta helix" evidence="2">
    <location>
        <begin position="326"/>
        <end position="466"/>
    </location>
</feature>
<proteinExistence type="predicted"/>
<name>A0A7W7S6J0_9ACTN</name>
<accession>A0A7W7S6J0</accession>
<dbReference type="SMART" id="SM00710">
    <property type="entry name" value="PbH1"/>
    <property type="match status" value="10"/>
</dbReference>
<dbReference type="InterPro" id="IPR039448">
    <property type="entry name" value="Beta_helix"/>
</dbReference>
<gene>
    <name evidence="3" type="ORF">F4556_000162</name>
</gene>
<dbReference type="RefSeq" id="WP_184910701.1">
    <property type="nucleotide sequence ID" value="NZ_JACHJR010000001.1"/>
</dbReference>
<dbReference type="InterPro" id="IPR024535">
    <property type="entry name" value="RHGA/B-epi-like_pectate_lyase"/>
</dbReference>
<dbReference type="InterPro" id="IPR006626">
    <property type="entry name" value="PbH1"/>
</dbReference>
<dbReference type="Proteomes" id="UP000573327">
    <property type="component" value="Unassembled WGS sequence"/>
</dbReference>
<dbReference type="InterPro" id="IPR012334">
    <property type="entry name" value="Pectin_lyas_fold"/>
</dbReference>
<keyword evidence="4" id="KW-1185">Reference proteome</keyword>
<dbReference type="Pfam" id="PF12708">
    <property type="entry name" value="Pect-lyase_RHGA_epim"/>
    <property type="match status" value="1"/>
</dbReference>
<dbReference type="InterPro" id="IPR011050">
    <property type="entry name" value="Pectin_lyase_fold/virulence"/>
</dbReference>
<protein>
    <recommendedName>
        <fullName evidence="5">Right handed beta helix domain-containing protein</fullName>
    </recommendedName>
</protein>
<dbReference type="AlphaFoldDB" id="A0A7W7S6J0"/>
<evidence type="ECO:0000313" key="3">
    <source>
        <dbReference type="EMBL" id="MBB4944627.1"/>
    </source>
</evidence>
<organism evidence="3 4">
    <name type="scientific">Kitasatospora gansuensis</name>
    <dbReference type="NCBI Taxonomy" id="258050"/>
    <lineage>
        <taxon>Bacteria</taxon>
        <taxon>Bacillati</taxon>
        <taxon>Actinomycetota</taxon>
        <taxon>Actinomycetes</taxon>
        <taxon>Kitasatosporales</taxon>
        <taxon>Streptomycetaceae</taxon>
        <taxon>Kitasatospora</taxon>
    </lineage>
</organism>
<sequence>MLIAAGAALGVVGAVGSGGTAAAAGPGGPVFDVRAYGAVGDGVANDTAAFKAAFTAAAATKRPATVLIPPGTYLVAAGQRLTQGMTVSAYGAYIRRTANCGALLKNFVSKPAEGSTPKEGEEPYRKLSGYTGDGDIAVLGGTWDMAGRTYQTQSDAIGFAHADGILVQDCVIKEVPDAHAVELYSVRRGRIVNCVFEGMYSTSAYRWMKEAVQITSATGEPNLPLDTPEVVTGCVDILVSGCTVRVPEAGANGADPVGPFAALCGDHGAGAVAHRGIRVIGNHIEGVLSDGIRAADWEDSVISGNTIVGAGNYGIRALSFADRQRTGLVITGNTIRNTSGEAAVQLSQYPGAVVGNNSIQGTKQAGTATNCQGIHLLNSPGAVVSENSLGGIDGDGIGIDGSDGAMITGNRIADCTHDGIAAGSNNLTIRQNSVTGVQPVAGGLYGRYGIRVYGTATNVSVQGNTVRRAPADTSPNPAATAVAIRATAAGTWVTGNDLRGFGSTTWDSKSTSTVLGENLVDAPPVL</sequence>
<dbReference type="SUPFAM" id="SSF51126">
    <property type="entry name" value="Pectin lyase-like"/>
    <property type="match status" value="2"/>
</dbReference>
<dbReference type="EMBL" id="JACHJR010000001">
    <property type="protein sequence ID" value="MBB4944627.1"/>
    <property type="molecule type" value="Genomic_DNA"/>
</dbReference>
<evidence type="ECO:0000313" key="4">
    <source>
        <dbReference type="Proteomes" id="UP000573327"/>
    </source>
</evidence>
<evidence type="ECO:0000259" key="2">
    <source>
        <dbReference type="Pfam" id="PF13229"/>
    </source>
</evidence>
<reference evidence="3 4" key="1">
    <citation type="submission" date="2020-08" db="EMBL/GenBank/DDBJ databases">
        <title>Sequencing the genomes of 1000 actinobacteria strains.</title>
        <authorList>
            <person name="Klenk H.-P."/>
        </authorList>
    </citation>
    <scope>NUCLEOTIDE SEQUENCE [LARGE SCALE GENOMIC DNA]</scope>
    <source>
        <strain evidence="3 4">DSM 44786</strain>
    </source>
</reference>
<dbReference type="Pfam" id="PF13229">
    <property type="entry name" value="Beta_helix"/>
    <property type="match status" value="1"/>
</dbReference>
<evidence type="ECO:0000259" key="1">
    <source>
        <dbReference type="Pfam" id="PF12708"/>
    </source>
</evidence>
<comment type="caution">
    <text evidence="3">The sequence shown here is derived from an EMBL/GenBank/DDBJ whole genome shotgun (WGS) entry which is preliminary data.</text>
</comment>
<evidence type="ECO:0008006" key="5">
    <source>
        <dbReference type="Google" id="ProtNLM"/>
    </source>
</evidence>
<dbReference type="Gene3D" id="2.160.20.10">
    <property type="entry name" value="Single-stranded right-handed beta-helix, Pectin lyase-like"/>
    <property type="match status" value="1"/>
</dbReference>